<dbReference type="CDD" id="cd17541">
    <property type="entry name" value="REC_CheB-like"/>
    <property type="match status" value="1"/>
</dbReference>
<dbReference type="SUPFAM" id="SSF52738">
    <property type="entry name" value="Methylesterase CheB, C-terminal domain"/>
    <property type="match status" value="1"/>
</dbReference>
<dbReference type="PANTHER" id="PTHR42872">
    <property type="entry name" value="PROTEIN-GLUTAMATE METHYLESTERASE/PROTEIN-GLUTAMINE GLUTAMINASE"/>
    <property type="match status" value="1"/>
</dbReference>
<name>A0A2K9NIT6_9PROT</name>
<keyword evidence="5" id="KW-0597">Phosphoprotein</keyword>
<organism evidence="6 7">
    <name type="scientific">Niveispirillum cyanobacteriorum</name>
    <dbReference type="NCBI Taxonomy" id="1612173"/>
    <lineage>
        <taxon>Bacteria</taxon>
        <taxon>Pseudomonadati</taxon>
        <taxon>Pseudomonadota</taxon>
        <taxon>Alphaproteobacteria</taxon>
        <taxon>Rhodospirillales</taxon>
        <taxon>Azospirillaceae</taxon>
        <taxon>Niveispirillum</taxon>
    </lineage>
</organism>
<comment type="catalytic activity">
    <reaction evidence="4 5">
        <text>[protein]-L-glutamate 5-O-methyl ester + H2O = L-glutamyl-[protein] + methanol + H(+)</text>
        <dbReference type="Rhea" id="RHEA:23236"/>
        <dbReference type="Rhea" id="RHEA-COMP:10208"/>
        <dbReference type="Rhea" id="RHEA-COMP:10311"/>
        <dbReference type="ChEBI" id="CHEBI:15377"/>
        <dbReference type="ChEBI" id="CHEBI:15378"/>
        <dbReference type="ChEBI" id="CHEBI:17790"/>
        <dbReference type="ChEBI" id="CHEBI:29973"/>
        <dbReference type="ChEBI" id="CHEBI:82795"/>
        <dbReference type="EC" id="3.1.1.61"/>
    </reaction>
</comment>
<feature type="modified residue" description="4-aspartylphosphate" evidence="5">
    <location>
        <position position="54"/>
    </location>
</feature>
<dbReference type="GO" id="GO:0008984">
    <property type="term" value="F:protein-glutamate methylesterase activity"/>
    <property type="evidence" value="ECO:0007669"/>
    <property type="project" value="UniProtKB-UniRule"/>
</dbReference>
<keyword evidence="3 5" id="KW-0378">Hydrolase</keyword>
<keyword evidence="1 5" id="KW-0963">Cytoplasm</keyword>
<comment type="subcellular location">
    <subcellularLocation>
        <location evidence="5">Cytoplasm</location>
    </subcellularLocation>
</comment>
<comment type="function">
    <text evidence="5">Involved in chemotaxis. Part of a chemotaxis signal transduction system that modulates chemotaxis in response to various stimuli. Catalyzes the demethylation of specific methylglutamate residues introduced into the chemoreceptors (methyl-accepting chemotaxis proteins or MCP) by CheR. Also mediates the irreversible deamidation of specific glutamine residues to glutamic acid.</text>
</comment>
<comment type="domain">
    <text evidence="5">Contains a C-terminal catalytic domain, and an N-terminal region which modulates catalytic activity.</text>
</comment>
<dbReference type="Pfam" id="PF01339">
    <property type="entry name" value="CheB_methylest"/>
    <property type="match status" value="1"/>
</dbReference>
<evidence type="ECO:0000256" key="5">
    <source>
        <dbReference type="HAMAP-Rule" id="MF_00099"/>
    </source>
</evidence>
<proteinExistence type="inferred from homology"/>
<dbReference type="CDD" id="cd16432">
    <property type="entry name" value="CheB_Rec"/>
    <property type="match status" value="1"/>
</dbReference>
<dbReference type="Pfam" id="PF00072">
    <property type="entry name" value="Response_reg"/>
    <property type="match status" value="1"/>
</dbReference>
<dbReference type="NCBIfam" id="NF001965">
    <property type="entry name" value="PRK00742.1"/>
    <property type="match status" value="1"/>
</dbReference>
<keyword evidence="6" id="KW-0614">Plasmid</keyword>
<evidence type="ECO:0000256" key="1">
    <source>
        <dbReference type="ARBA" id="ARBA00022490"/>
    </source>
</evidence>
<evidence type="ECO:0000313" key="6">
    <source>
        <dbReference type="EMBL" id="AUN33017.1"/>
    </source>
</evidence>
<dbReference type="GO" id="GO:0000156">
    <property type="term" value="F:phosphorelay response regulator activity"/>
    <property type="evidence" value="ECO:0007669"/>
    <property type="project" value="InterPro"/>
</dbReference>
<dbReference type="PROSITE" id="PS50122">
    <property type="entry name" value="CHEB"/>
    <property type="match status" value="1"/>
</dbReference>
<dbReference type="InterPro" id="IPR001789">
    <property type="entry name" value="Sig_transdc_resp-reg_receiver"/>
</dbReference>
<dbReference type="InterPro" id="IPR011006">
    <property type="entry name" value="CheY-like_superfamily"/>
</dbReference>
<feature type="active site" evidence="5">
    <location>
        <position position="170"/>
    </location>
</feature>
<comment type="catalytic activity">
    <reaction evidence="5">
        <text>L-glutaminyl-[protein] + H2O = L-glutamyl-[protein] + NH4(+)</text>
        <dbReference type="Rhea" id="RHEA:16441"/>
        <dbReference type="Rhea" id="RHEA-COMP:10207"/>
        <dbReference type="Rhea" id="RHEA-COMP:10208"/>
        <dbReference type="ChEBI" id="CHEBI:15377"/>
        <dbReference type="ChEBI" id="CHEBI:28938"/>
        <dbReference type="ChEBI" id="CHEBI:29973"/>
        <dbReference type="ChEBI" id="CHEBI:30011"/>
        <dbReference type="EC" id="3.5.1.44"/>
    </reaction>
</comment>
<protein>
    <recommendedName>
        <fullName evidence="5">Protein-glutamate methylesterase/protein-glutamine glutaminase</fullName>
        <ecNumber evidence="5">3.1.1.61</ecNumber>
        <ecNumber evidence="5">3.5.1.44</ecNumber>
    </recommendedName>
</protein>
<dbReference type="EMBL" id="CP025613">
    <property type="protein sequence ID" value="AUN33017.1"/>
    <property type="molecule type" value="Genomic_DNA"/>
</dbReference>
<feature type="active site" evidence="5">
    <location>
        <position position="197"/>
    </location>
</feature>
<dbReference type="GO" id="GO:0050568">
    <property type="term" value="F:protein-glutamine glutaminase activity"/>
    <property type="evidence" value="ECO:0007669"/>
    <property type="project" value="UniProtKB-UniRule"/>
</dbReference>
<dbReference type="HAMAP" id="MF_00099">
    <property type="entry name" value="CheB_chemtxs"/>
    <property type="match status" value="1"/>
</dbReference>
<keyword evidence="7" id="KW-1185">Reference proteome</keyword>
<dbReference type="EC" id="3.5.1.44" evidence="5"/>
<dbReference type="RefSeq" id="WP_102114541.1">
    <property type="nucleotide sequence ID" value="NZ_BMGN01000001.1"/>
</dbReference>
<evidence type="ECO:0000256" key="3">
    <source>
        <dbReference type="ARBA" id="ARBA00022801"/>
    </source>
</evidence>
<dbReference type="SMART" id="SM00448">
    <property type="entry name" value="REC"/>
    <property type="match status" value="1"/>
</dbReference>
<feature type="active site" evidence="5">
    <location>
        <position position="290"/>
    </location>
</feature>
<dbReference type="AlphaFoldDB" id="A0A2K9NIT6"/>
<comment type="similarity">
    <text evidence="5">Belongs to the CheB family.</text>
</comment>
<dbReference type="Proteomes" id="UP000234752">
    <property type="component" value="Plasmid unnamed1"/>
</dbReference>
<reference evidence="6 7" key="1">
    <citation type="submission" date="2017-12" db="EMBL/GenBank/DDBJ databases">
        <title>Genomes of bacteria within cyanobacterial aggregates.</title>
        <authorList>
            <person name="Cai H."/>
        </authorList>
    </citation>
    <scope>NUCLEOTIDE SEQUENCE [LARGE SCALE GENOMIC DNA]</scope>
    <source>
        <strain evidence="6 7">TH16</strain>
        <plasmid evidence="6 7">unnamed1</plasmid>
    </source>
</reference>
<keyword evidence="2 5" id="KW-0145">Chemotaxis</keyword>
<dbReference type="PIRSF" id="PIRSF000876">
    <property type="entry name" value="RR_chemtxs_CheB"/>
    <property type="match status" value="1"/>
</dbReference>
<geneLocation type="plasmid" evidence="6 7">
    <name>unnamed1</name>
</geneLocation>
<dbReference type="InterPro" id="IPR008248">
    <property type="entry name" value="CheB-like"/>
</dbReference>
<gene>
    <name evidence="5" type="primary">cheB</name>
    <name evidence="6" type="ORF">C0V82_21640</name>
</gene>
<dbReference type="Gene3D" id="3.40.50.180">
    <property type="entry name" value="Methylesterase CheB, C-terminal domain"/>
    <property type="match status" value="1"/>
</dbReference>
<dbReference type="PANTHER" id="PTHR42872:SF6">
    <property type="entry name" value="PROTEIN-GLUTAMATE METHYLESTERASE_PROTEIN-GLUTAMINE GLUTAMINASE"/>
    <property type="match status" value="1"/>
</dbReference>
<comment type="PTM">
    <text evidence="5">Phosphorylated by CheA. Phosphorylation of the N-terminal regulatory domain activates the methylesterase activity.</text>
</comment>
<evidence type="ECO:0000256" key="2">
    <source>
        <dbReference type="ARBA" id="ARBA00022500"/>
    </source>
</evidence>
<dbReference type="InterPro" id="IPR035909">
    <property type="entry name" value="CheB_C"/>
</dbReference>
<dbReference type="Gene3D" id="3.40.50.2300">
    <property type="match status" value="1"/>
</dbReference>
<dbReference type="GO" id="GO:0005737">
    <property type="term" value="C:cytoplasm"/>
    <property type="evidence" value="ECO:0007669"/>
    <property type="project" value="UniProtKB-SubCell"/>
</dbReference>
<dbReference type="EC" id="3.1.1.61" evidence="5"/>
<accession>A0A2K9NIT6</accession>
<dbReference type="SUPFAM" id="SSF52172">
    <property type="entry name" value="CheY-like"/>
    <property type="match status" value="1"/>
</dbReference>
<evidence type="ECO:0000313" key="7">
    <source>
        <dbReference type="Proteomes" id="UP000234752"/>
    </source>
</evidence>
<dbReference type="PROSITE" id="PS50110">
    <property type="entry name" value="RESPONSE_REGULATORY"/>
    <property type="match status" value="1"/>
</dbReference>
<evidence type="ECO:0000256" key="4">
    <source>
        <dbReference type="ARBA" id="ARBA00048267"/>
    </source>
</evidence>
<dbReference type="GO" id="GO:0006935">
    <property type="term" value="P:chemotaxis"/>
    <property type="evidence" value="ECO:0007669"/>
    <property type="project" value="UniProtKB-UniRule"/>
</dbReference>
<sequence>MIKVLVAEDSPTIRVFLTAILESEPDIKVVAAVSDGAAAVEAVRRLKPDVVTMDIHMPGLDGFSATREIMETVPVPIVIVSGAVQDEVAATFKAVEAGALAFIRRPAGLGHDDHEREAEALVTSVRLMSEVKVVRRWKRAPAIAERVAAVAAAASSGPRDKARVVAIGASTGGPIALQTILSALPAEFPLPILVVQHIARGFVTGFADWLDAGCALPVTVARDGEEVMGGHVYVAPDDRHMGVDAYGRIQLIDSPPEAGLRPAVGHLFRSVAAQYGGRSIGVLLTGMGADGADDLCVLRTLGAVTIAQDAASSVVHGMPGVAIERGGAMHVLAPAAIAAKLVEVG</sequence>
<dbReference type="InterPro" id="IPR000673">
    <property type="entry name" value="Sig_transdc_resp-reg_Me-estase"/>
</dbReference>
<dbReference type="OrthoDB" id="9793421at2"/>
<dbReference type="KEGG" id="ncb:C0V82_21640"/>